<dbReference type="PROSITE" id="PS01136">
    <property type="entry name" value="UPF0034"/>
    <property type="match status" value="1"/>
</dbReference>
<dbReference type="GO" id="GO:0017150">
    <property type="term" value="F:tRNA dihydrouridine synthase activity"/>
    <property type="evidence" value="ECO:0007669"/>
    <property type="project" value="InterPro"/>
</dbReference>
<organism evidence="15 16">
    <name type="scientific">Reticulomyxa filosa</name>
    <dbReference type="NCBI Taxonomy" id="46433"/>
    <lineage>
        <taxon>Eukaryota</taxon>
        <taxon>Sar</taxon>
        <taxon>Rhizaria</taxon>
        <taxon>Retaria</taxon>
        <taxon>Foraminifera</taxon>
        <taxon>Monothalamids</taxon>
        <taxon>Reticulomyxidae</taxon>
        <taxon>Reticulomyxa</taxon>
    </lineage>
</organism>
<evidence type="ECO:0000256" key="7">
    <source>
        <dbReference type="ARBA" id="ARBA00023027"/>
    </source>
</evidence>
<evidence type="ECO:0000256" key="3">
    <source>
        <dbReference type="ARBA" id="ARBA00022643"/>
    </source>
</evidence>
<comment type="catalytic activity">
    <reaction evidence="11">
        <text>5,6-dihydrouridine(16) in tRNA + NADP(+) = uridine(16) in tRNA + NADPH + H(+)</text>
        <dbReference type="Rhea" id="RHEA:53376"/>
        <dbReference type="Rhea" id="RHEA-COMP:13543"/>
        <dbReference type="Rhea" id="RHEA-COMP:13544"/>
        <dbReference type="ChEBI" id="CHEBI:15378"/>
        <dbReference type="ChEBI" id="CHEBI:57783"/>
        <dbReference type="ChEBI" id="CHEBI:58349"/>
        <dbReference type="ChEBI" id="CHEBI:65315"/>
        <dbReference type="ChEBI" id="CHEBI:74443"/>
        <dbReference type="EC" id="1.3.1.88"/>
    </reaction>
    <physiologicalReaction direction="right-to-left" evidence="11">
        <dbReference type="Rhea" id="RHEA:53378"/>
    </physiologicalReaction>
</comment>
<reference evidence="15 16" key="1">
    <citation type="journal article" date="2013" name="Curr. Biol.">
        <title>The Genome of the Foraminiferan Reticulomyxa filosa.</title>
        <authorList>
            <person name="Glockner G."/>
            <person name="Hulsmann N."/>
            <person name="Schleicher M."/>
            <person name="Noegel A.A."/>
            <person name="Eichinger L."/>
            <person name="Gallinger C."/>
            <person name="Pawlowski J."/>
            <person name="Sierra R."/>
            <person name="Euteneuer U."/>
            <person name="Pillet L."/>
            <person name="Moustafa A."/>
            <person name="Platzer M."/>
            <person name="Groth M."/>
            <person name="Szafranski K."/>
            <person name="Schliwa M."/>
        </authorList>
    </citation>
    <scope>NUCLEOTIDE SEQUENCE [LARGE SCALE GENOMIC DNA]</scope>
</reference>
<dbReference type="AlphaFoldDB" id="X6NXW4"/>
<feature type="domain" description="DUS-like FMN-binding" evidence="14">
    <location>
        <begin position="90"/>
        <end position="219"/>
    </location>
</feature>
<evidence type="ECO:0000256" key="13">
    <source>
        <dbReference type="ARBA" id="ARBA00049467"/>
    </source>
</evidence>
<dbReference type="CDD" id="cd02801">
    <property type="entry name" value="DUS_like_FMN"/>
    <property type="match status" value="1"/>
</dbReference>
<dbReference type="GO" id="GO:0050660">
    <property type="term" value="F:flavin adenine dinucleotide binding"/>
    <property type="evidence" value="ECO:0007669"/>
    <property type="project" value="InterPro"/>
</dbReference>
<keyword evidence="5" id="KW-0521">NADP</keyword>
<keyword evidence="7" id="KW-0520">NAD</keyword>
<dbReference type="SUPFAM" id="SSF51395">
    <property type="entry name" value="FMN-linked oxidoreductases"/>
    <property type="match status" value="1"/>
</dbReference>
<evidence type="ECO:0000259" key="14">
    <source>
        <dbReference type="Pfam" id="PF01207"/>
    </source>
</evidence>
<comment type="catalytic activity">
    <reaction evidence="13">
        <text>5,6-dihydrouridine(17) in tRNA + NADP(+) = uridine(17) in tRNA + NADPH + H(+)</text>
        <dbReference type="Rhea" id="RHEA:53368"/>
        <dbReference type="Rhea" id="RHEA-COMP:13541"/>
        <dbReference type="Rhea" id="RHEA-COMP:13542"/>
        <dbReference type="ChEBI" id="CHEBI:15378"/>
        <dbReference type="ChEBI" id="CHEBI:57783"/>
        <dbReference type="ChEBI" id="CHEBI:58349"/>
        <dbReference type="ChEBI" id="CHEBI:65315"/>
        <dbReference type="ChEBI" id="CHEBI:74443"/>
        <dbReference type="EC" id="1.3.1.88"/>
    </reaction>
    <physiologicalReaction direction="right-to-left" evidence="13">
        <dbReference type="Rhea" id="RHEA:53370"/>
    </physiologicalReaction>
</comment>
<dbReference type="InterPro" id="IPR018517">
    <property type="entry name" value="tRNA_hU_synthase_CS"/>
</dbReference>
<proteinExistence type="inferred from homology"/>
<dbReference type="Proteomes" id="UP000023152">
    <property type="component" value="Unassembled WGS sequence"/>
</dbReference>
<comment type="similarity">
    <text evidence="8">Belongs to the Dus family. Dus1 subfamily.</text>
</comment>
<comment type="catalytic activity">
    <reaction evidence="10">
        <text>5,6-dihydrouridine(17) in tRNA + NAD(+) = uridine(17) in tRNA + NADH + H(+)</text>
        <dbReference type="Rhea" id="RHEA:53372"/>
        <dbReference type="Rhea" id="RHEA-COMP:13541"/>
        <dbReference type="Rhea" id="RHEA-COMP:13542"/>
        <dbReference type="ChEBI" id="CHEBI:15378"/>
        <dbReference type="ChEBI" id="CHEBI:57540"/>
        <dbReference type="ChEBI" id="CHEBI:57945"/>
        <dbReference type="ChEBI" id="CHEBI:65315"/>
        <dbReference type="ChEBI" id="CHEBI:74443"/>
        <dbReference type="EC" id="1.3.1.88"/>
    </reaction>
    <physiologicalReaction direction="right-to-left" evidence="10">
        <dbReference type="Rhea" id="RHEA:53374"/>
    </physiologicalReaction>
</comment>
<protein>
    <recommendedName>
        <fullName evidence="9">tRNA-dihydrouridine(16/17) synthase [NAD(P)(+)]</fullName>
        <ecNumber evidence="9">1.3.1.88</ecNumber>
    </recommendedName>
</protein>
<dbReference type="Pfam" id="PF01207">
    <property type="entry name" value="Dus"/>
    <property type="match status" value="1"/>
</dbReference>
<name>X6NXW4_RETFI</name>
<keyword evidence="16" id="KW-1185">Reference proteome</keyword>
<evidence type="ECO:0000256" key="11">
    <source>
        <dbReference type="ARBA" id="ARBA00047652"/>
    </source>
</evidence>
<comment type="catalytic activity">
    <reaction evidence="12">
        <text>5,6-dihydrouridine(16) in tRNA + NAD(+) = uridine(16) in tRNA + NADH + H(+)</text>
        <dbReference type="Rhea" id="RHEA:53380"/>
        <dbReference type="Rhea" id="RHEA-COMP:13543"/>
        <dbReference type="Rhea" id="RHEA-COMP:13544"/>
        <dbReference type="ChEBI" id="CHEBI:15378"/>
        <dbReference type="ChEBI" id="CHEBI:57540"/>
        <dbReference type="ChEBI" id="CHEBI:57945"/>
        <dbReference type="ChEBI" id="CHEBI:65315"/>
        <dbReference type="ChEBI" id="CHEBI:74443"/>
        <dbReference type="EC" id="1.3.1.88"/>
    </reaction>
    <physiologicalReaction direction="right-to-left" evidence="12">
        <dbReference type="Rhea" id="RHEA:53382"/>
    </physiologicalReaction>
</comment>
<evidence type="ECO:0000313" key="16">
    <source>
        <dbReference type="Proteomes" id="UP000023152"/>
    </source>
</evidence>
<comment type="cofactor">
    <cofactor evidence="1">
        <name>FMN</name>
        <dbReference type="ChEBI" id="CHEBI:58210"/>
    </cofactor>
</comment>
<gene>
    <name evidence="15" type="ORF">RFI_06398</name>
</gene>
<evidence type="ECO:0000256" key="6">
    <source>
        <dbReference type="ARBA" id="ARBA00023002"/>
    </source>
</evidence>
<evidence type="ECO:0000256" key="8">
    <source>
        <dbReference type="ARBA" id="ARBA00038313"/>
    </source>
</evidence>
<sequence length="232" mass="27031">MTTLETTGTSTQLQKTSSSPDGYTFFKKLGSPKNEEKIFHSWSPFYVYVFFCTENSSFAPQWLNKGNVLQKIFCFVLLHAMLHLRILLFELPFRMLCRKYGVPLCYTPMIHAKCFVEVKPYKKDVFIDISCLEDRPLVAQFCANDPQVLLKAAKMLEDKVDAIDINFGCPQNIARRGHYGAFLMDDISLMERLINICHKNLKIPVSAKIRVFADQEKSKIYFFDLHFHYRRD</sequence>
<evidence type="ECO:0000256" key="1">
    <source>
        <dbReference type="ARBA" id="ARBA00001917"/>
    </source>
</evidence>
<keyword evidence="4" id="KW-0819">tRNA processing</keyword>
<dbReference type="InterPro" id="IPR035587">
    <property type="entry name" value="DUS-like_FMN-bd"/>
</dbReference>
<evidence type="ECO:0000256" key="5">
    <source>
        <dbReference type="ARBA" id="ARBA00022857"/>
    </source>
</evidence>
<evidence type="ECO:0000313" key="15">
    <source>
        <dbReference type="EMBL" id="ETO30723.1"/>
    </source>
</evidence>
<keyword evidence="2" id="KW-0285">Flavoprotein</keyword>
<evidence type="ECO:0000256" key="4">
    <source>
        <dbReference type="ARBA" id="ARBA00022694"/>
    </source>
</evidence>
<dbReference type="Gene3D" id="3.20.20.70">
    <property type="entry name" value="Aldolase class I"/>
    <property type="match status" value="1"/>
</dbReference>
<evidence type="ECO:0000256" key="12">
    <source>
        <dbReference type="ARBA" id="ARBA00048934"/>
    </source>
</evidence>
<dbReference type="OrthoDB" id="272303at2759"/>
<evidence type="ECO:0000256" key="2">
    <source>
        <dbReference type="ARBA" id="ARBA00022630"/>
    </source>
</evidence>
<evidence type="ECO:0000256" key="10">
    <source>
        <dbReference type="ARBA" id="ARBA00047287"/>
    </source>
</evidence>
<dbReference type="InterPro" id="IPR013785">
    <property type="entry name" value="Aldolase_TIM"/>
</dbReference>
<dbReference type="EC" id="1.3.1.88" evidence="9"/>
<comment type="caution">
    <text evidence="15">The sequence shown here is derived from an EMBL/GenBank/DDBJ whole genome shotgun (WGS) entry which is preliminary data.</text>
</comment>
<evidence type="ECO:0000256" key="9">
    <source>
        <dbReference type="ARBA" id="ARBA00038890"/>
    </source>
</evidence>
<keyword evidence="3" id="KW-0288">FMN</keyword>
<dbReference type="PANTHER" id="PTHR11082:SF5">
    <property type="entry name" value="TRNA-DIHYDROURIDINE(16_17) SYNTHASE [NAD(P)(+)]-LIKE"/>
    <property type="match status" value="1"/>
</dbReference>
<accession>X6NXW4</accession>
<dbReference type="PANTHER" id="PTHR11082">
    <property type="entry name" value="TRNA-DIHYDROURIDINE SYNTHASE"/>
    <property type="match status" value="1"/>
</dbReference>
<dbReference type="EMBL" id="ASPP01005342">
    <property type="protein sequence ID" value="ETO30723.1"/>
    <property type="molecule type" value="Genomic_DNA"/>
</dbReference>
<keyword evidence="6" id="KW-0560">Oxidoreductase</keyword>